<feature type="region of interest" description="Disordered" evidence="1">
    <location>
        <begin position="108"/>
        <end position="158"/>
    </location>
</feature>
<dbReference type="GO" id="GO:0000993">
    <property type="term" value="F:RNA polymerase II complex binding"/>
    <property type="evidence" value="ECO:0007669"/>
    <property type="project" value="InterPro"/>
</dbReference>
<dbReference type="OMA" id="GGINEVM"/>
<sequence length="262" mass="28158">MSLPGVIAPLGPGVSEPLGDISLNTQSLKRPRLYLIATLHEDLGKPCTQCGRRFKTDQKGKAMKTAHMDWHFRVHQRLAEAEKKGQHRSFYVDPKDWVSSREAIDTDHAADGGANASSGGGPAAAEGTDNSGMSGGGGDGKAGGSGGGSGSKRRWIRVPDAGSTNMVCPICQEKFQMQWLEEVQDWVWTDATRVGADRVFHASCHSEVTGGDTGAGPGVGGRHARATPEPVLGKRKAEQSDHRMRNKLKMDPGRINYDELPY</sequence>
<dbReference type="GO" id="GO:0005737">
    <property type="term" value="C:cytoplasm"/>
    <property type="evidence" value="ECO:0007669"/>
    <property type="project" value="TreeGrafter"/>
</dbReference>
<feature type="compositionally biased region" description="Low complexity" evidence="1">
    <location>
        <begin position="111"/>
        <end position="127"/>
    </location>
</feature>
<keyword evidence="6" id="KW-1185">Reference proteome</keyword>
<dbReference type="OrthoDB" id="343582at2759"/>
<dbReference type="AlphaFoldDB" id="A0A0C4E804"/>
<dbReference type="VEuPathDB" id="FungiDB:MAPG_08690"/>
<dbReference type="InterPro" id="IPR021605">
    <property type="entry name" value="Pcf11_Clp1-ID"/>
</dbReference>
<evidence type="ECO:0000313" key="6">
    <source>
        <dbReference type="Proteomes" id="UP000011715"/>
    </source>
</evidence>
<dbReference type="EMBL" id="ADBL01002106">
    <property type="status" value="NOT_ANNOTATED_CDS"/>
    <property type="molecule type" value="Genomic_DNA"/>
</dbReference>
<dbReference type="GO" id="GO:0005849">
    <property type="term" value="C:mRNA cleavage factor complex"/>
    <property type="evidence" value="ECO:0007669"/>
    <property type="project" value="InterPro"/>
</dbReference>
<gene>
    <name evidence="4" type="ORF">MAPG_08690</name>
</gene>
<feature type="domain" description="Pcf11 C-terminal" evidence="3">
    <location>
        <begin position="155"/>
        <end position="207"/>
    </location>
</feature>
<reference evidence="4" key="3">
    <citation type="submission" date="2011-03" db="EMBL/GenBank/DDBJ databases">
        <title>Annotation of Magnaporthe poae ATCC 64411.</title>
        <authorList>
            <person name="Ma L.-J."/>
            <person name="Dead R."/>
            <person name="Young S.K."/>
            <person name="Zeng Q."/>
            <person name="Gargeya S."/>
            <person name="Fitzgerald M."/>
            <person name="Haas B."/>
            <person name="Abouelleil A."/>
            <person name="Alvarado L."/>
            <person name="Arachchi H.M."/>
            <person name="Berlin A."/>
            <person name="Brown A."/>
            <person name="Chapman S.B."/>
            <person name="Chen Z."/>
            <person name="Dunbar C."/>
            <person name="Freedman E."/>
            <person name="Gearin G."/>
            <person name="Gellesch M."/>
            <person name="Goldberg J."/>
            <person name="Griggs A."/>
            <person name="Gujja S."/>
            <person name="Heiman D."/>
            <person name="Howarth C."/>
            <person name="Larson L."/>
            <person name="Lui A."/>
            <person name="MacDonald P.J.P."/>
            <person name="Mehta T."/>
            <person name="Montmayeur A."/>
            <person name="Murphy C."/>
            <person name="Neiman D."/>
            <person name="Pearson M."/>
            <person name="Priest M."/>
            <person name="Roberts A."/>
            <person name="Saif S."/>
            <person name="Shea T."/>
            <person name="Shenoy N."/>
            <person name="Sisk P."/>
            <person name="Stolte C."/>
            <person name="Sykes S."/>
            <person name="Yandava C."/>
            <person name="Wortman J."/>
            <person name="Nusbaum C."/>
            <person name="Birren B."/>
        </authorList>
    </citation>
    <scope>NUCLEOTIDE SEQUENCE</scope>
    <source>
        <strain evidence="4">ATCC 64411</strain>
    </source>
</reference>
<accession>A0A0C4E804</accession>
<organism evidence="5 6">
    <name type="scientific">Magnaporthiopsis poae (strain ATCC 64411 / 73-15)</name>
    <name type="common">Kentucky bluegrass fungus</name>
    <name type="synonym">Magnaporthe poae</name>
    <dbReference type="NCBI Taxonomy" id="644358"/>
    <lineage>
        <taxon>Eukaryota</taxon>
        <taxon>Fungi</taxon>
        <taxon>Dikarya</taxon>
        <taxon>Ascomycota</taxon>
        <taxon>Pezizomycotina</taxon>
        <taxon>Sordariomycetes</taxon>
        <taxon>Sordariomycetidae</taxon>
        <taxon>Magnaporthales</taxon>
        <taxon>Magnaporthaceae</taxon>
        <taxon>Magnaporthiopsis</taxon>
    </lineage>
</organism>
<dbReference type="GO" id="GO:0006369">
    <property type="term" value="P:termination of RNA polymerase II transcription"/>
    <property type="evidence" value="ECO:0007669"/>
    <property type="project" value="InterPro"/>
</dbReference>
<dbReference type="EMBL" id="GL876973">
    <property type="protein sequence ID" value="KLU89721.1"/>
    <property type="molecule type" value="Genomic_DNA"/>
</dbReference>
<name>A0A0C4E804_MAGP6</name>
<dbReference type="GO" id="GO:0031124">
    <property type="term" value="P:mRNA 3'-end processing"/>
    <property type="evidence" value="ECO:0007669"/>
    <property type="project" value="InterPro"/>
</dbReference>
<dbReference type="InterPro" id="IPR054127">
    <property type="entry name" value="Pcf11_C"/>
</dbReference>
<evidence type="ECO:0000256" key="1">
    <source>
        <dbReference type="SAM" id="MobiDB-lite"/>
    </source>
</evidence>
<feature type="compositionally biased region" description="Gly residues" evidence="1">
    <location>
        <begin position="133"/>
        <end position="150"/>
    </location>
</feature>
<feature type="compositionally biased region" description="Basic and acidic residues" evidence="1">
    <location>
        <begin position="235"/>
        <end position="252"/>
    </location>
</feature>
<dbReference type="GO" id="GO:0003729">
    <property type="term" value="F:mRNA binding"/>
    <property type="evidence" value="ECO:0007669"/>
    <property type="project" value="InterPro"/>
</dbReference>
<evidence type="ECO:0000259" key="3">
    <source>
        <dbReference type="Pfam" id="PF21936"/>
    </source>
</evidence>
<reference evidence="5" key="4">
    <citation type="journal article" date="2015" name="G3 (Bethesda)">
        <title>Genome sequences of three phytopathogenic species of the Magnaporthaceae family of fungi.</title>
        <authorList>
            <person name="Okagaki L.H."/>
            <person name="Nunes C.C."/>
            <person name="Sailsbery J."/>
            <person name="Clay B."/>
            <person name="Brown D."/>
            <person name="John T."/>
            <person name="Oh Y."/>
            <person name="Young N."/>
            <person name="Fitzgerald M."/>
            <person name="Haas B.J."/>
            <person name="Zeng Q."/>
            <person name="Young S."/>
            <person name="Adiconis X."/>
            <person name="Fan L."/>
            <person name="Levin J.Z."/>
            <person name="Mitchell T.K."/>
            <person name="Okubara P.A."/>
            <person name="Farman M.L."/>
            <person name="Kohn L.M."/>
            <person name="Birren B."/>
            <person name="Ma L.-J."/>
            <person name="Dean R.A."/>
        </authorList>
    </citation>
    <scope>NUCLEOTIDE SEQUENCE</scope>
    <source>
        <strain evidence="5">ATCC 64411 / 73-15</strain>
    </source>
</reference>
<feature type="compositionally biased region" description="Gly residues" evidence="1">
    <location>
        <begin position="211"/>
        <end position="221"/>
    </location>
</feature>
<dbReference type="PANTHER" id="PTHR15921:SF3">
    <property type="entry name" value="PRE-MRNA CLEAVAGE COMPLEX 2 PROTEIN PCF11"/>
    <property type="match status" value="1"/>
</dbReference>
<protein>
    <submittedName>
        <fullName evidence="4 5">Uncharacterized protein</fullName>
    </submittedName>
</protein>
<evidence type="ECO:0000313" key="5">
    <source>
        <dbReference type="EnsemblFungi" id="MAPG_08690T0"/>
    </source>
</evidence>
<dbReference type="Pfam" id="PF11526">
    <property type="entry name" value="Pfc11_Clp1_ID"/>
    <property type="match status" value="1"/>
</dbReference>
<feature type="region of interest" description="Disordered" evidence="1">
    <location>
        <begin position="211"/>
        <end position="262"/>
    </location>
</feature>
<evidence type="ECO:0000259" key="2">
    <source>
        <dbReference type="Pfam" id="PF11526"/>
    </source>
</evidence>
<reference evidence="4" key="1">
    <citation type="submission" date="2010-05" db="EMBL/GenBank/DDBJ databases">
        <title>The Genome Sequence of Magnaporthe poae strain ATCC 64411.</title>
        <authorList>
            <consortium name="The Broad Institute Genome Sequencing Platform"/>
            <consortium name="Broad Institute Genome Sequencing Center for Infectious Disease"/>
            <person name="Ma L.-J."/>
            <person name="Dead R."/>
            <person name="Young S."/>
            <person name="Zeng Q."/>
            <person name="Koehrsen M."/>
            <person name="Alvarado L."/>
            <person name="Berlin A."/>
            <person name="Chapman S.B."/>
            <person name="Chen Z."/>
            <person name="Freedman E."/>
            <person name="Gellesch M."/>
            <person name="Goldberg J."/>
            <person name="Griggs A."/>
            <person name="Gujja S."/>
            <person name="Heilman E.R."/>
            <person name="Heiman D."/>
            <person name="Hepburn T."/>
            <person name="Howarth C."/>
            <person name="Jen D."/>
            <person name="Larson L."/>
            <person name="Mehta T."/>
            <person name="Neiman D."/>
            <person name="Pearson M."/>
            <person name="Roberts A."/>
            <person name="Saif S."/>
            <person name="Shea T."/>
            <person name="Shenoy N."/>
            <person name="Sisk P."/>
            <person name="Stolte C."/>
            <person name="Sykes S."/>
            <person name="Walk T."/>
            <person name="White J."/>
            <person name="Yandava C."/>
            <person name="Haas B."/>
            <person name="Nusbaum C."/>
            <person name="Birren B."/>
        </authorList>
    </citation>
    <scope>NUCLEOTIDE SEQUENCE</scope>
    <source>
        <strain evidence="4">ATCC 64411</strain>
    </source>
</reference>
<reference evidence="6" key="2">
    <citation type="submission" date="2010-05" db="EMBL/GenBank/DDBJ databases">
        <title>The genome sequence of Magnaporthe poae strain ATCC 64411.</title>
        <authorList>
            <person name="Ma L.-J."/>
            <person name="Dead R."/>
            <person name="Young S."/>
            <person name="Zeng Q."/>
            <person name="Koehrsen M."/>
            <person name="Alvarado L."/>
            <person name="Berlin A."/>
            <person name="Chapman S.B."/>
            <person name="Chen Z."/>
            <person name="Freedman E."/>
            <person name="Gellesch M."/>
            <person name="Goldberg J."/>
            <person name="Griggs A."/>
            <person name="Gujja S."/>
            <person name="Heilman E.R."/>
            <person name="Heiman D."/>
            <person name="Hepburn T."/>
            <person name="Howarth C."/>
            <person name="Jen D."/>
            <person name="Larson L."/>
            <person name="Mehta T."/>
            <person name="Neiman D."/>
            <person name="Pearson M."/>
            <person name="Roberts A."/>
            <person name="Saif S."/>
            <person name="Shea T."/>
            <person name="Shenoy N."/>
            <person name="Sisk P."/>
            <person name="Stolte C."/>
            <person name="Sykes S."/>
            <person name="Walk T."/>
            <person name="White J."/>
            <person name="Yandava C."/>
            <person name="Haas B."/>
            <person name="Nusbaum C."/>
            <person name="Birren B."/>
        </authorList>
    </citation>
    <scope>NUCLEOTIDE SEQUENCE [LARGE SCALE GENOMIC DNA]</scope>
    <source>
        <strain evidence="6">ATCC 64411 / 73-15</strain>
    </source>
</reference>
<dbReference type="eggNOG" id="KOG2071">
    <property type="taxonomic scope" value="Eukaryota"/>
</dbReference>
<proteinExistence type="predicted"/>
<evidence type="ECO:0000313" key="4">
    <source>
        <dbReference type="EMBL" id="KLU89721.1"/>
    </source>
</evidence>
<reference evidence="5" key="5">
    <citation type="submission" date="2015-06" db="UniProtKB">
        <authorList>
            <consortium name="EnsemblFungi"/>
        </authorList>
    </citation>
    <scope>IDENTIFICATION</scope>
    <source>
        <strain evidence="5">ATCC 64411</strain>
    </source>
</reference>
<dbReference type="EnsemblFungi" id="MAPG_08690T0">
    <property type="protein sequence ID" value="MAPG_08690T0"/>
    <property type="gene ID" value="MAPG_08690"/>
</dbReference>
<dbReference type="PANTHER" id="PTHR15921">
    <property type="entry name" value="PRE-MRNA CLEAVAGE COMPLEX II"/>
    <property type="match status" value="1"/>
</dbReference>
<feature type="domain" description="Pcf11 Clp1-ID" evidence="2">
    <location>
        <begin position="74"/>
        <end position="111"/>
    </location>
</feature>
<dbReference type="Proteomes" id="UP000011715">
    <property type="component" value="Unassembled WGS sequence"/>
</dbReference>
<dbReference type="InterPro" id="IPR045154">
    <property type="entry name" value="PCF11-like"/>
</dbReference>
<dbReference type="Pfam" id="PF21936">
    <property type="entry name" value="Pcf11_C"/>
    <property type="match status" value="1"/>
</dbReference>
<dbReference type="STRING" id="644358.A0A0C4E804"/>